<evidence type="ECO:0000256" key="13">
    <source>
        <dbReference type="ARBA" id="ARBA00023273"/>
    </source>
</evidence>
<dbReference type="GO" id="GO:0031629">
    <property type="term" value="P:synaptic vesicle fusion to presynaptic active zone membrane"/>
    <property type="evidence" value="ECO:0000318"/>
    <property type="project" value="GO_Central"/>
</dbReference>
<dbReference type="CTD" id="734683"/>
<reference evidence="25" key="1">
    <citation type="submission" date="2025-08" db="UniProtKB">
        <authorList>
            <consortium name="RefSeq"/>
        </authorList>
    </citation>
    <scope>IDENTIFICATION</scope>
    <source>
        <strain evidence="25">J_2021</strain>
        <tissue evidence="25">Erythrocytes</tissue>
    </source>
</reference>
<dbReference type="SUPFAM" id="SSF58038">
    <property type="entry name" value="SNARE fusion complex"/>
    <property type="match status" value="2"/>
</dbReference>
<dbReference type="GO" id="GO:0005886">
    <property type="term" value="C:plasma membrane"/>
    <property type="evidence" value="ECO:0000318"/>
    <property type="project" value="GO_Central"/>
</dbReference>
<keyword evidence="10" id="KW-0175">Coiled coil</keyword>
<keyword evidence="4" id="KW-1003">Cell membrane</keyword>
<proteinExistence type="inferred from homology"/>
<dbReference type="GO" id="GO:0019905">
    <property type="term" value="F:syntaxin binding"/>
    <property type="evidence" value="ECO:0000318"/>
    <property type="project" value="GO_Central"/>
</dbReference>
<dbReference type="PROSITE" id="PS50192">
    <property type="entry name" value="T_SNARE"/>
    <property type="match status" value="2"/>
</dbReference>
<comment type="function">
    <text evidence="15">SNAREs, soluble N-ethylmaleimide-sensitive factor-attachment protein receptors, are essential proteins for fusion of cellular membranes. SNAREs localized on opposing membranes assemble to form a trans-SNARE complex, an extended, parallel four alpha-helical bundle that drives membrane fusion. SNAP29 is a SNARE involved in autophagy through the direct control of autophagosome membrane fusion with the lysososome membrane. Also plays a role in ciliogenesis by regulating membrane fusions.</text>
</comment>
<dbReference type="SMART" id="SM00397">
    <property type="entry name" value="t_SNARE"/>
    <property type="match status" value="2"/>
</dbReference>
<evidence type="ECO:0000256" key="22">
    <source>
        <dbReference type="SAM" id="MobiDB-lite"/>
    </source>
</evidence>
<keyword evidence="13" id="KW-0966">Cell projection</keyword>
<dbReference type="GO" id="GO:0098793">
    <property type="term" value="C:presynapse"/>
    <property type="evidence" value="ECO:0007669"/>
    <property type="project" value="GOC"/>
</dbReference>
<comment type="subcellular location">
    <subcellularLocation>
        <location evidence="16">Cell projection</location>
        <location evidence="16">Cilium membrane</location>
        <topology evidence="16">Peripheral membrane protein</topology>
    </subcellularLocation>
    <subcellularLocation>
        <location evidence="17">Cytoplasmic vesicle</location>
        <location evidence="17">Autophagosome membrane</location>
        <topology evidence="17">Peripheral membrane protein</topology>
    </subcellularLocation>
    <subcellularLocation>
        <location evidence="1">Golgi apparatus membrane</location>
        <topology evidence="1">Peripheral membrane protein</topology>
    </subcellularLocation>
</comment>
<keyword evidence="5" id="KW-0963">Cytoplasm</keyword>
<dbReference type="GO" id="GO:0060170">
    <property type="term" value="C:ciliary membrane"/>
    <property type="evidence" value="ECO:0007669"/>
    <property type="project" value="UniProtKB-SubCell"/>
</dbReference>
<gene>
    <name evidence="25" type="primary">snap29.S</name>
</gene>
<dbReference type="GO" id="GO:0005484">
    <property type="term" value="F:SNAP receptor activity"/>
    <property type="evidence" value="ECO:0000318"/>
    <property type="project" value="GO_Central"/>
</dbReference>
<keyword evidence="9" id="KW-0333">Golgi apparatus</keyword>
<evidence type="ECO:0000256" key="21">
    <source>
        <dbReference type="ARBA" id="ARBA00046522"/>
    </source>
</evidence>
<dbReference type="CDD" id="cd15887">
    <property type="entry name" value="SNARE_SNAP29N"/>
    <property type="match status" value="1"/>
</dbReference>
<dbReference type="PANTHER" id="PTHR19305:SF9">
    <property type="entry name" value="SYNAPTOSOMAL-ASSOCIATED PROTEIN 29"/>
    <property type="match status" value="1"/>
</dbReference>
<keyword evidence="24" id="KW-1185">Reference proteome</keyword>
<evidence type="ECO:0000256" key="16">
    <source>
        <dbReference type="ARBA" id="ARBA00037808"/>
    </source>
</evidence>
<evidence type="ECO:0000313" key="24">
    <source>
        <dbReference type="Proteomes" id="UP000186698"/>
    </source>
</evidence>
<dbReference type="PANTHER" id="PTHR19305">
    <property type="entry name" value="SYNAPTOSOMAL ASSOCIATED PROTEIN"/>
    <property type="match status" value="1"/>
</dbReference>
<dbReference type="GO" id="GO:0000139">
    <property type="term" value="C:Golgi membrane"/>
    <property type="evidence" value="ECO:0007669"/>
    <property type="project" value="UniProtKB-SubCell"/>
</dbReference>
<dbReference type="InterPro" id="IPR000727">
    <property type="entry name" value="T_SNARE_dom"/>
</dbReference>
<comment type="similarity">
    <text evidence="2">Belongs to the SNAP-25 family.</text>
</comment>
<keyword evidence="6" id="KW-0597">Phosphoprotein</keyword>
<name>A0A8J0U1Q0_XENLA</name>
<dbReference type="GO" id="GO:0016082">
    <property type="term" value="P:synaptic vesicle priming"/>
    <property type="evidence" value="ECO:0000318"/>
    <property type="project" value="GO_Central"/>
</dbReference>
<evidence type="ECO:0000256" key="8">
    <source>
        <dbReference type="ARBA" id="ARBA00023006"/>
    </source>
</evidence>
<dbReference type="GO" id="GO:0031410">
    <property type="term" value="C:cytoplasmic vesicle"/>
    <property type="evidence" value="ECO:0007669"/>
    <property type="project" value="UniProtKB-KW"/>
</dbReference>
<evidence type="ECO:0000256" key="3">
    <source>
        <dbReference type="ARBA" id="ARBA00022448"/>
    </source>
</evidence>
<evidence type="ECO:0000256" key="15">
    <source>
        <dbReference type="ARBA" id="ARBA00037064"/>
    </source>
</evidence>
<sequence>MVMIYSWVLIFNMSRSYNPFDEDEDDNFKPMKWNDAADPYEDPVERGKREAADKQRILHQEVMKKAQSMVDSSNRSLSLVYDSEKVGVDTAEELVRQGEALKRTERMVDKMEHDMKTSQRHINSIKSMFSGFTNYFRSKPGETPPENEETEYQSSTKLAEAMSSSKAQEENYQAAHPNLLKREILESSNNTGASSSENQHKNQVLRSYHQKVDNNLDDMSLGLSRLKNLALGLQTEIDDQDDMLGRLTNKVDKMDLNIKTTDKRIREEL</sequence>
<keyword evidence="14" id="KW-0968">Cytoplasmic vesicle</keyword>
<keyword evidence="12" id="KW-0472">Membrane</keyword>
<evidence type="ECO:0000256" key="14">
    <source>
        <dbReference type="ARBA" id="ARBA00023329"/>
    </source>
</evidence>
<evidence type="ECO:0000256" key="10">
    <source>
        <dbReference type="ARBA" id="ARBA00023054"/>
    </source>
</evidence>
<keyword evidence="7" id="KW-0653">Protein transport</keyword>
<feature type="compositionally biased region" description="Basic and acidic residues" evidence="22">
    <location>
        <begin position="43"/>
        <end position="52"/>
    </location>
</feature>
<evidence type="ECO:0000256" key="1">
    <source>
        <dbReference type="ARBA" id="ARBA00004395"/>
    </source>
</evidence>
<dbReference type="AlphaFoldDB" id="A0A8J0U1Q0"/>
<dbReference type="OrthoDB" id="18679at2759"/>
<dbReference type="Proteomes" id="UP000186698">
    <property type="component" value="Chromosome 1S"/>
</dbReference>
<dbReference type="Gene3D" id="1.20.5.110">
    <property type="match status" value="2"/>
</dbReference>
<keyword evidence="8" id="KW-0072">Autophagy</keyword>
<evidence type="ECO:0000256" key="4">
    <source>
        <dbReference type="ARBA" id="ARBA00022475"/>
    </source>
</evidence>
<dbReference type="GO" id="GO:0015031">
    <property type="term" value="P:protein transport"/>
    <property type="evidence" value="ECO:0007669"/>
    <property type="project" value="UniProtKB-KW"/>
</dbReference>
<evidence type="ECO:0000256" key="17">
    <source>
        <dbReference type="ARBA" id="ARBA00037854"/>
    </source>
</evidence>
<dbReference type="GO" id="GO:0006914">
    <property type="term" value="P:autophagy"/>
    <property type="evidence" value="ECO:0007669"/>
    <property type="project" value="UniProtKB-KW"/>
</dbReference>
<dbReference type="FunFam" id="1.20.5.110:FF:000051">
    <property type="entry name" value="synaptosomal-associated protein 29"/>
    <property type="match status" value="1"/>
</dbReference>
<dbReference type="FunFam" id="1.20.5.110:FF:000041">
    <property type="entry name" value="Synaptosomal-associated protein 29"/>
    <property type="match status" value="1"/>
</dbReference>
<evidence type="ECO:0000256" key="12">
    <source>
        <dbReference type="ARBA" id="ARBA00023136"/>
    </source>
</evidence>
<organism evidence="24 25">
    <name type="scientific">Xenopus laevis</name>
    <name type="common">African clawed frog</name>
    <dbReference type="NCBI Taxonomy" id="8355"/>
    <lineage>
        <taxon>Eukaryota</taxon>
        <taxon>Metazoa</taxon>
        <taxon>Chordata</taxon>
        <taxon>Craniata</taxon>
        <taxon>Vertebrata</taxon>
        <taxon>Euteleostomi</taxon>
        <taxon>Amphibia</taxon>
        <taxon>Batrachia</taxon>
        <taxon>Anura</taxon>
        <taxon>Pipoidea</taxon>
        <taxon>Pipidae</taxon>
        <taxon>Xenopodinae</taxon>
        <taxon>Xenopus</taxon>
        <taxon>Xenopus</taxon>
    </lineage>
</organism>
<evidence type="ECO:0000256" key="6">
    <source>
        <dbReference type="ARBA" id="ARBA00022553"/>
    </source>
</evidence>
<evidence type="ECO:0000313" key="25">
    <source>
        <dbReference type="RefSeq" id="XP_018095005.2"/>
    </source>
</evidence>
<protein>
    <recommendedName>
        <fullName evidence="18">Synaptosomal-associated protein 29</fullName>
    </recommendedName>
    <alternativeName>
        <fullName evidence="19">Soluble 29 kDa NSF attachment protein</fullName>
    </alternativeName>
    <alternativeName>
        <fullName evidence="20">Vesicle-membrane fusion protein SNAP-29</fullName>
    </alternativeName>
</protein>
<evidence type="ECO:0000256" key="5">
    <source>
        <dbReference type="ARBA" id="ARBA00022490"/>
    </source>
</evidence>
<feature type="region of interest" description="Disordered" evidence="22">
    <location>
        <begin position="27"/>
        <end position="52"/>
    </location>
</feature>
<dbReference type="CDD" id="cd15856">
    <property type="entry name" value="SNARE_SNAP29C"/>
    <property type="match status" value="1"/>
</dbReference>
<feature type="domain" description="T-SNARE coiled-coil homology" evidence="23">
    <location>
        <begin position="63"/>
        <end position="125"/>
    </location>
</feature>
<comment type="subunit">
    <text evidence="21">Forms a SNARE complex, composed of VAMP8, SNAP29 and STX17, involved in fusion of autophagosome with lysosome. Interacts with multiple syntaxins including STX6. Interacts with EIPR1. Interacts with STX17; this interaction is increased in the absence of TMEM39A.</text>
</comment>
<keyword evidence="3" id="KW-0813">Transport</keyword>
<dbReference type="RefSeq" id="XP_018095005.2">
    <property type="nucleotide sequence ID" value="XM_018239516.2"/>
</dbReference>
<evidence type="ECO:0000256" key="18">
    <source>
        <dbReference type="ARBA" id="ARBA00041113"/>
    </source>
</evidence>
<dbReference type="GeneID" id="734683"/>
<evidence type="ECO:0000256" key="9">
    <source>
        <dbReference type="ARBA" id="ARBA00023034"/>
    </source>
</evidence>
<evidence type="ECO:0000256" key="2">
    <source>
        <dbReference type="ARBA" id="ARBA00009480"/>
    </source>
</evidence>
<dbReference type="GO" id="GO:0031201">
    <property type="term" value="C:SNARE complex"/>
    <property type="evidence" value="ECO:0000318"/>
    <property type="project" value="GO_Central"/>
</dbReference>
<feature type="domain" description="T-SNARE coiled-coil homology" evidence="23">
    <location>
        <begin position="206"/>
        <end position="268"/>
    </location>
</feature>
<feature type="compositionally biased region" description="Polar residues" evidence="22">
    <location>
        <begin position="152"/>
        <end position="166"/>
    </location>
</feature>
<dbReference type="GO" id="GO:0000421">
    <property type="term" value="C:autophagosome membrane"/>
    <property type="evidence" value="ECO:0007669"/>
    <property type="project" value="UniProtKB-SubCell"/>
</dbReference>
<feature type="region of interest" description="Disordered" evidence="22">
    <location>
        <begin position="136"/>
        <end position="169"/>
    </location>
</feature>
<keyword evidence="11" id="KW-0969">Cilium</keyword>
<evidence type="ECO:0000256" key="11">
    <source>
        <dbReference type="ARBA" id="ARBA00023069"/>
    </source>
</evidence>
<evidence type="ECO:0000259" key="23">
    <source>
        <dbReference type="PROSITE" id="PS50192"/>
    </source>
</evidence>
<evidence type="ECO:0000256" key="20">
    <source>
        <dbReference type="ARBA" id="ARBA00043032"/>
    </source>
</evidence>
<dbReference type="GO" id="GO:0006887">
    <property type="term" value="P:exocytosis"/>
    <property type="evidence" value="ECO:0000318"/>
    <property type="project" value="GO_Central"/>
</dbReference>
<accession>A0A8J0U1Q0</accession>
<evidence type="ECO:0000256" key="19">
    <source>
        <dbReference type="ARBA" id="ARBA00042308"/>
    </source>
</evidence>
<evidence type="ECO:0000256" key="7">
    <source>
        <dbReference type="ARBA" id="ARBA00022927"/>
    </source>
</evidence>